<dbReference type="InterPro" id="IPR036890">
    <property type="entry name" value="HATPase_C_sf"/>
</dbReference>
<dbReference type="PROSITE" id="PS50109">
    <property type="entry name" value="HIS_KIN"/>
    <property type="match status" value="1"/>
</dbReference>
<dbReference type="Pfam" id="PF00512">
    <property type="entry name" value="HisKA"/>
    <property type="match status" value="1"/>
</dbReference>
<dbReference type="InterPro" id="IPR041664">
    <property type="entry name" value="AAA_16"/>
</dbReference>
<dbReference type="Gene3D" id="3.40.50.300">
    <property type="entry name" value="P-loop containing nucleotide triphosphate hydrolases"/>
    <property type="match status" value="1"/>
</dbReference>
<dbReference type="PROSITE" id="PS00675">
    <property type="entry name" value="SIGMA54_INTERACT_1"/>
    <property type="match status" value="1"/>
</dbReference>
<dbReference type="EMBL" id="JAGDEL010000006">
    <property type="protein sequence ID" value="MBO1512114.1"/>
    <property type="molecule type" value="Genomic_DNA"/>
</dbReference>
<dbReference type="Pfam" id="PF02518">
    <property type="entry name" value="HATPase_c"/>
    <property type="match status" value="1"/>
</dbReference>
<dbReference type="CDD" id="cd00082">
    <property type="entry name" value="HisKA"/>
    <property type="match status" value="1"/>
</dbReference>
<evidence type="ECO:0000256" key="6">
    <source>
        <dbReference type="ARBA" id="ARBA00022777"/>
    </source>
</evidence>
<comment type="caution">
    <text evidence="12">The sequence shown here is derived from an EMBL/GenBank/DDBJ whole genome shotgun (WGS) entry which is preliminary data.</text>
</comment>
<dbReference type="InterPro" id="IPR011009">
    <property type="entry name" value="Kinase-like_dom_sf"/>
</dbReference>
<dbReference type="InterPro" id="IPR003661">
    <property type="entry name" value="HisK_dim/P_dom"/>
</dbReference>
<dbReference type="EC" id="2.7.13.3" evidence="2"/>
<dbReference type="Gene3D" id="3.30.565.10">
    <property type="entry name" value="Histidine kinase-like ATPase, C-terminal domain"/>
    <property type="match status" value="1"/>
</dbReference>
<evidence type="ECO:0000256" key="4">
    <source>
        <dbReference type="ARBA" id="ARBA00022679"/>
    </source>
</evidence>
<dbReference type="InterPro" id="IPR005467">
    <property type="entry name" value="His_kinase_dom"/>
</dbReference>
<dbReference type="SUPFAM" id="SSF56112">
    <property type="entry name" value="Protein kinase-like (PK-like)"/>
    <property type="match status" value="1"/>
</dbReference>
<accession>A0ABS3N1K4</accession>
<dbReference type="InterPro" id="IPR000719">
    <property type="entry name" value="Prot_kinase_dom"/>
</dbReference>
<keyword evidence="3" id="KW-0597">Phosphoprotein</keyword>
<dbReference type="RefSeq" id="WP_207977804.1">
    <property type="nucleotide sequence ID" value="NZ_JAGDEL010000006.1"/>
</dbReference>
<dbReference type="SMART" id="SM00065">
    <property type="entry name" value="GAF"/>
    <property type="match status" value="1"/>
</dbReference>
<dbReference type="InterPro" id="IPR003594">
    <property type="entry name" value="HATPase_dom"/>
</dbReference>
<evidence type="ECO:0000256" key="9">
    <source>
        <dbReference type="SAM" id="Coils"/>
    </source>
</evidence>
<dbReference type="InterPro" id="IPR004358">
    <property type="entry name" value="Sig_transdc_His_kin-like_C"/>
</dbReference>
<dbReference type="Gene3D" id="1.10.287.130">
    <property type="match status" value="1"/>
</dbReference>
<dbReference type="SUPFAM" id="SSF47384">
    <property type="entry name" value="Homodimeric domain of signal transducing histidine kinase"/>
    <property type="match status" value="1"/>
</dbReference>
<name>A0ABS3N1K4_9BACI</name>
<dbReference type="Proteomes" id="UP000663981">
    <property type="component" value="Unassembled WGS sequence"/>
</dbReference>
<sequence length="1722" mass="199081">MEPLSRYQSLEVISSNHLSTLYKGFSTDTRKNVLIKIVKEQHLSKKTIASMRHEFDLAHSLEIEEILRPINLEADGRQPYVVYEYFPCETLRNYLKKKEKFKVGEFLKIAIKLATALVNLNRYQLIHKNINPSTILLNHTSEELKLTGLQYTQKNRISNSQKPIVKEMDIELAYISPEQTGRINRNVDFQSDLYSLGVVFYEMITGQTPFIVESPYDWFHVHLTKHPPAITDLNEDVPEILSNIIMKLISKSPIDRYKSSYGLREDLITCLHHYENDRLTSFAIGEKDTFMSVETNNRLFGREEEVNKLLSVCNRTLQNGETQLMLISGESGTGKTALVDEVLQQFTRKQTFLIQGKFDLLLKQNPYSAILDAFKMLFKQILTEDETNINKWGRMIEDEIGSNLSILLSVLPELKWIVNNEIEEVEMMAVDMSSHFYYLFQKLVRVFAQKNHSLILFLDDLQWADSASIELIEYLLSNQDTHYFLMVGAYRENEIKAEHLLYQTINRLKDQRKVQTISLDVLSYNTVSDWIQSYLSEQKEDVKMLGTTIYRITQGNPFFIKQLLLSFYENYILYFNEKSGYWSIDETKLSQASIQDNVVFYLINRLKKLPETTQKLIQIAACIGNQFDLHTVYKVAQQDQLSTSRIIDTVIDMGLLLPSHENVDKSENKQDVSDVSTSTYRFIHDRVQQVIYSTMSDKETSTNHLAIGRELICSHDEMTDSELVNIVYHLNLARHLLAEEETIMLAKMNVNAGEFAKNTAAYQAALTYYKVAYELLGEDWENHYDLTFKLLEGLGEAQYINGNFDQSEHTFNTLLKHSKTKIEKLSIYNLKITLYTHVHRVEEAVDAGLAGLQLMNQKFPLKPSKLHIVKELLFVKLAFVGKQPIDLLKLPDMESEENRLILRTLIQLNAPTYHVDQNLSTIFMLKAMRMTIQFGLTELSPLVFNNYALILSAGFHDFKQSFEFGNLALLYAEENGNIGIKGRVSFVFASFVNHWKNHIKDNIKYLEQSQKYCIQAGNIHLAGANSSFLVISHFIKGTQLEELKNIIQSQKTFIEDIKYPISAGFMAEMQEWFDYLTNDKRIEWHFNKIIDDDSAKIIHYTMRLHMAYLFNKNGFANQVLKELASLVNSRLTLVIAPEFYFFEALWHLRFIRLGNNTFFSKRESIKKIKRNLRKLKKYAKMSPENYESKKMLVMAELAAITNNKQAAEMYFDKAIQSSEENQFLQMVALCNEAAGRFYAERKKNKIAGLYFTEAYHSYLKWGATKKAQQLSDKYRTYMRDNEEVKKTLYDQQAEHYDLNAVYKAAQIISSEMKIEQLLEKVIHITMENTGATKGTILFKQDEELIVVAHENYELEESMQRGNDFSANIVQYVNRTGNIVQLDDASNIGIFQEDEYVLKTKGKSIICIPIFYYQKLKGILYLENDKVTNVFTNERISFLTLLSTQAAISIENAQLYKNLEDKVSERTAELQQVNQTLAEANKHLAQSEEIRRELLSNISHDLRAPIASIQGYMEAILDGLANTEEKRDEYIRNSISRIKGLNVLINDLFDLTQLESGNLSFSFDYVPADKLLENIKRKFLYEVTRKNLLLQLELNEDRKLYPLIEIDIERIGQVFANLITNAIKHTNRGGIHLKLEIDEQTVLISCRDTGGGIADEDLPYIFERNFTIANHPSRKGHGLGLTICKEIIKHHNGEIWAESEIGKGTTFFIQLPVVRVEEELVLT</sequence>
<dbReference type="PANTHER" id="PTHR43642:SF1">
    <property type="entry name" value="HYBRID SIGNAL TRANSDUCTION HISTIDINE KINASE G"/>
    <property type="match status" value="1"/>
</dbReference>
<evidence type="ECO:0000313" key="13">
    <source>
        <dbReference type="Proteomes" id="UP000663981"/>
    </source>
</evidence>
<evidence type="ECO:0000313" key="12">
    <source>
        <dbReference type="EMBL" id="MBO1512114.1"/>
    </source>
</evidence>
<gene>
    <name evidence="12" type="ORF">I7822_10605</name>
</gene>
<dbReference type="InterPro" id="IPR025662">
    <property type="entry name" value="Sigma_54_int_dom_ATP-bd_1"/>
</dbReference>
<feature type="domain" description="Histidine kinase" evidence="11">
    <location>
        <begin position="1496"/>
        <end position="1714"/>
    </location>
</feature>
<dbReference type="InterPro" id="IPR029016">
    <property type="entry name" value="GAF-like_dom_sf"/>
</dbReference>
<keyword evidence="4" id="KW-0808">Transferase</keyword>
<reference evidence="12 13" key="1">
    <citation type="submission" date="2021-03" db="EMBL/GenBank/DDBJ databases">
        <title>Whole genome sequence of Metabacillus bambusae BG109.</title>
        <authorList>
            <person name="Jeong J.W."/>
        </authorList>
    </citation>
    <scope>NUCLEOTIDE SEQUENCE [LARGE SCALE GENOMIC DNA]</scope>
    <source>
        <strain evidence="12 13">BG109</strain>
    </source>
</reference>
<dbReference type="PROSITE" id="PS50011">
    <property type="entry name" value="PROTEIN_KINASE_DOM"/>
    <property type="match status" value="1"/>
</dbReference>
<dbReference type="Gene3D" id="1.10.510.10">
    <property type="entry name" value="Transferase(Phosphotransferase) domain 1"/>
    <property type="match status" value="1"/>
</dbReference>
<keyword evidence="6" id="KW-0418">Kinase</keyword>
<dbReference type="InterPro" id="IPR036097">
    <property type="entry name" value="HisK_dim/P_sf"/>
</dbReference>
<dbReference type="SUPFAM" id="SSF55781">
    <property type="entry name" value="GAF domain-like"/>
    <property type="match status" value="1"/>
</dbReference>
<evidence type="ECO:0000256" key="5">
    <source>
        <dbReference type="ARBA" id="ARBA00022741"/>
    </source>
</evidence>
<feature type="domain" description="Protein kinase" evidence="10">
    <location>
        <begin position="7"/>
        <end position="268"/>
    </location>
</feature>
<evidence type="ECO:0000259" key="11">
    <source>
        <dbReference type="PROSITE" id="PS50109"/>
    </source>
</evidence>
<comment type="catalytic activity">
    <reaction evidence="1">
        <text>ATP + protein L-histidine = ADP + protein N-phospho-L-histidine.</text>
        <dbReference type="EC" id="2.7.13.3"/>
    </reaction>
</comment>
<keyword evidence="9" id="KW-0175">Coiled coil</keyword>
<evidence type="ECO:0000256" key="8">
    <source>
        <dbReference type="ARBA" id="ARBA00023012"/>
    </source>
</evidence>
<dbReference type="Pfam" id="PF01590">
    <property type="entry name" value="GAF"/>
    <property type="match status" value="1"/>
</dbReference>
<dbReference type="PANTHER" id="PTHR43642">
    <property type="entry name" value="HYBRID SIGNAL TRANSDUCTION HISTIDINE KINASE G"/>
    <property type="match status" value="1"/>
</dbReference>
<dbReference type="Gene3D" id="3.30.200.20">
    <property type="entry name" value="Phosphorylase Kinase, domain 1"/>
    <property type="match status" value="1"/>
</dbReference>
<dbReference type="InterPro" id="IPR011990">
    <property type="entry name" value="TPR-like_helical_dom_sf"/>
</dbReference>
<dbReference type="CDD" id="cd14014">
    <property type="entry name" value="STKc_PknB_like"/>
    <property type="match status" value="1"/>
</dbReference>
<keyword evidence="5" id="KW-0547">Nucleotide-binding</keyword>
<dbReference type="CDD" id="cd00075">
    <property type="entry name" value="HATPase"/>
    <property type="match status" value="1"/>
</dbReference>
<keyword evidence="13" id="KW-1185">Reference proteome</keyword>
<dbReference type="Pfam" id="PF00069">
    <property type="entry name" value="Pkinase"/>
    <property type="match status" value="1"/>
</dbReference>
<dbReference type="InterPro" id="IPR053159">
    <property type="entry name" value="Hybrid_Histidine_Kinase"/>
</dbReference>
<organism evidence="12 13">
    <name type="scientific">Metabacillus bambusae</name>
    <dbReference type="NCBI Taxonomy" id="2795218"/>
    <lineage>
        <taxon>Bacteria</taxon>
        <taxon>Bacillati</taxon>
        <taxon>Bacillota</taxon>
        <taxon>Bacilli</taxon>
        <taxon>Bacillales</taxon>
        <taxon>Bacillaceae</taxon>
        <taxon>Metabacillus</taxon>
    </lineage>
</organism>
<evidence type="ECO:0000256" key="7">
    <source>
        <dbReference type="ARBA" id="ARBA00022840"/>
    </source>
</evidence>
<dbReference type="SUPFAM" id="SSF55874">
    <property type="entry name" value="ATPase domain of HSP90 chaperone/DNA topoisomerase II/histidine kinase"/>
    <property type="match status" value="1"/>
</dbReference>
<evidence type="ECO:0000256" key="3">
    <source>
        <dbReference type="ARBA" id="ARBA00022553"/>
    </source>
</evidence>
<dbReference type="SUPFAM" id="SSF48452">
    <property type="entry name" value="TPR-like"/>
    <property type="match status" value="1"/>
</dbReference>
<dbReference type="InterPro" id="IPR003018">
    <property type="entry name" value="GAF"/>
</dbReference>
<dbReference type="Gene3D" id="3.30.450.40">
    <property type="match status" value="1"/>
</dbReference>
<dbReference type="SUPFAM" id="SSF52540">
    <property type="entry name" value="P-loop containing nucleoside triphosphate hydrolases"/>
    <property type="match status" value="1"/>
</dbReference>
<evidence type="ECO:0000256" key="2">
    <source>
        <dbReference type="ARBA" id="ARBA00012438"/>
    </source>
</evidence>
<dbReference type="Pfam" id="PF13191">
    <property type="entry name" value="AAA_16"/>
    <property type="match status" value="1"/>
</dbReference>
<dbReference type="InterPro" id="IPR027417">
    <property type="entry name" value="P-loop_NTPase"/>
</dbReference>
<evidence type="ECO:0000256" key="1">
    <source>
        <dbReference type="ARBA" id="ARBA00000085"/>
    </source>
</evidence>
<keyword evidence="8" id="KW-0902">Two-component regulatory system</keyword>
<protein>
    <recommendedName>
        <fullName evidence="2">histidine kinase</fullName>
        <ecNumber evidence="2">2.7.13.3</ecNumber>
    </recommendedName>
</protein>
<keyword evidence="7" id="KW-0067">ATP-binding</keyword>
<evidence type="ECO:0000259" key="10">
    <source>
        <dbReference type="PROSITE" id="PS50011"/>
    </source>
</evidence>
<dbReference type="PRINTS" id="PR00344">
    <property type="entry name" value="BCTRLSENSOR"/>
</dbReference>
<proteinExistence type="predicted"/>
<feature type="coiled-coil region" evidence="9">
    <location>
        <begin position="1455"/>
        <end position="1496"/>
    </location>
</feature>
<dbReference type="SMART" id="SM00388">
    <property type="entry name" value="HisKA"/>
    <property type="match status" value="1"/>
</dbReference>
<dbReference type="SMART" id="SM00387">
    <property type="entry name" value="HATPase_c"/>
    <property type="match status" value="1"/>
</dbReference>